<dbReference type="GO" id="GO:0016740">
    <property type="term" value="F:transferase activity"/>
    <property type="evidence" value="ECO:0007669"/>
    <property type="project" value="UniProtKB-KW"/>
</dbReference>
<evidence type="ECO:0000313" key="2">
    <source>
        <dbReference type="Proteomes" id="UP000380867"/>
    </source>
</evidence>
<organism evidence="1 2">
    <name type="scientific">Aeromicrobium ginsengisoli</name>
    <dbReference type="NCBI Taxonomy" id="363867"/>
    <lineage>
        <taxon>Bacteria</taxon>
        <taxon>Bacillati</taxon>
        <taxon>Actinomycetota</taxon>
        <taxon>Actinomycetes</taxon>
        <taxon>Propionibacteriales</taxon>
        <taxon>Nocardioidaceae</taxon>
        <taxon>Aeromicrobium</taxon>
    </lineage>
</organism>
<comment type="caution">
    <text evidence="1">The sequence shown here is derived from an EMBL/GenBank/DDBJ whole genome shotgun (WGS) entry which is preliminary data.</text>
</comment>
<evidence type="ECO:0000313" key="1">
    <source>
        <dbReference type="EMBL" id="KAA1395196.1"/>
    </source>
</evidence>
<reference evidence="1" key="1">
    <citation type="submission" date="2019-09" db="EMBL/GenBank/DDBJ databases">
        <authorList>
            <person name="Li J."/>
        </authorList>
    </citation>
    <scope>NUCLEOTIDE SEQUENCE [LARGE SCALE GENOMIC DNA]</scope>
    <source>
        <strain evidence="1">JCM 14732</strain>
    </source>
</reference>
<dbReference type="Pfam" id="PF14907">
    <property type="entry name" value="NTP_transf_5"/>
    <property type="match status" value="1"/>
</dbReference>
<name>A0A5M4F9V8_9ACTN</name>
<dbReference type="Proteomes" id="UP000380867">
    <property type="component" value="Unassembled WGS sequence"/>
</dbReference>
<dbReference type="EMBL" id="SDPQ02000003">
    <property type="protein sequence ID" value="KAA1395196.1"/>
    <property type="molecule type" value="Genomic_DNA"/>
</dbReference>
<keyword evidence="2" id="KW-1185">Reference proteome</keyword>
<proteinExistence type="predicted"/>
<dbReference type="AlphaFoldDB" id="A0A5M4F9V8"/>
<dbReference type="InterPro" id="IPR039498">
    <property type="entry name" value="NTP_transf_5"/>
</dbReference>
<dbReference type="OrthoDB" id="3611766at2"/>
<accession>A0A5M4F9V8</accession>
<sequence length="328" mass="35785">MSQRVPSHVRAAVQAISLDLATAEVTAALAREGIDSVLLKGPATVRWLYADDPDRRTYVDIDLLVAPDAFGSAENVLESCGFRPGLGRLRAVEREWMPVTPWEREGSAPAQVDLHRGFHGIRDFQAFWSVMTAHTDELAVQRRAVRVPDAAGCALIVTLHDTAVARTAKAIEDLMRAFARFDDATWAEAARRAEACGAAESFALGLSHHPAGRELAARLDLPVQLSASVVARDLAAPGDDPAPAAAAALLLERFEDAPRWPERARIVLNIVFPSADHLRAHRPLARRGWLGLAVVRLTWPFSLIARAPRVLRLVRRARRTTADHSSAG</sequence>
<gene>
    <name evidence="1" type="ORF">ESP70_013555</name>
</gene>
<protein>
    <submittedName>
        <fullName evidence="1">Nucleotidyltransferase family protein</fullName>
    </submittedName>
</protein>